<protein>
    <submittedName>
        <fullName evidence="3">Uncharacterized protein LOC119643392</fullName>
    </submittedName>
</protein>
<evidence type="ECO:0000313" key="2">
    <source>
        <dbReference type="Proteomes" id="UP000092443"/>
    </source>
</evidence>
<dbReference type="RefSeq" id="XP_037898670.1">
    <property type="nucleotide sequence ID" value="XM_038042742.1"/>
</dbReference>
<dbReference type="Proteomes" id="UP000092443">
    <property type="component" value="Unplaced"/>
</dbReference>
<dbReference type="KEGG" id="gfs:119643392"/>
<dbReference type="GeneID" id="119643392"/>
<gene>
    <name evidence="3" type="primary">LOC119643392</name>
</gene>
<reference evidence="3" key="1">
    <citation type="submission" date="2025-08" db="UniProtKB">
        <authorList>
            <consortium name="RefSeq"/>
        </authorList>
    </citation>
    <scope>IDENTIFICATION</scope>
    <source>
        <tissue evidence="3">Whole body pupa</tissue>
    </source>
</reference>
<feature type="region of interest" description="Disordered" evidence="1">
    <location>
        <begin position="1"/>
        <end position="22"/>
    </location>
</feature>
<sequence>MKEVKDAPKRVRGDNNSNNKNNNKTIVDIIFEDFSTTTFNSTIASSESKLRNLGRSALFILLEKPKRCYSRKFKEKAKSNLEEEFKAAIEDNRSTCSSSLLQCKKTMSILSMFVINSKTL</sequence>
<proteinExistence type="predicted"/>
<evidence type="ECO:0000256" key="1">
    <source>
        <dbReference type="SAM" id="MobiDB-lite"/>
    </source>
</evidence>
<organism evidence="2 3">
    <name type="scientific">Glossina fuscipes</name>
    <dbReference type="NCBI Taxonomy" id="7396"/>
    <lineage>
        <taxon>Eukaryota</taxon>
        <taxon>Metazoa</taxon>
        <taxon>Ecdysozoa</taxon>
        <taxon>Arthropoda</taxon>
        <taxon>Hexapoda</taxon>
        <taxon>Insecta</taxon>
        <taxon>Pterygota</taxon>
        <taxon>Neoptera</taxon>
        <taxon>Endopterygota</taxon>
        <taxon>Diptera</taxon>
        <taxon>Brachycera</taxon>
        <taxon>Muscomorpha</taxon>
        <taxon>Hippoboscoidea</taxon>
        <taxon>Glossinidae</taxon>
        <taxon>Glossina</taxon>
    </lineage>
</organism>
<accession>A0A9C6DZV6</accession>
<dbReference type="AlphaFoldDB" id="A0A9C6DZV6"/>
<evidence type="ECO:0000313" key="3">
    <source>
        <dbReference type="RefSeq" id="XP_037898670.1"/>
    </source>
</evidence>
<feature type="compositionally biased region" description="Basic and acidic residues" evidence="1">
    <location>
        <begin position="1"/>
        <end position="13"/>
    </location>
</feature>
<name>A0A9C6DZV6_9MUSC</name>
<keyword evidence="2" id="KW-1185">Reference proteome</keyword>